<gene>
    <name evidence="18" type="ORF">PVAP13_4KG213600</name>
</gene>
<evidence type="ECO:0000256" key="12">
    <source>
        <dbReference type="ARBA" id="ARBA00023136"/>
    </source>
</evidence>
<dbReference type="GO" id="GO:0061630">
    <property type="term" value="F:ubiquitin protein ligase activity"/>
    <property type="evidence" value="ECO:0007669"/>
    <property type="project" value="UniProtKB-EC"/>
</dbReference>
<dbReference type="CDD" id="cd16461">
    <property type="entry name" value="RING-H2_EL5-like"/>
    <property type="match status" value="1"/>
</dbReference>
<feature type="transmembrane region" description="Helical" evidence="16">
    <location>
        <begin position="81"/>
        <end position="105"/>
    </location>
</feature>
<dbReference type="EMBL" id="CM029043">
    <property type="protein sequence ID" value="KAG2611800.1"/>
    <property type="molecule type" value="Genomic_DNA"/>
</dbReference>
<dbReference type="GO" id="GO:0008270">
    <property type="term" value="F:zinc ion binding"/>
    <property type="evidence" value="ECO:0007669"/>
    <property type="project" value="UniProtKB-KW"/>
</dbReference>
<keyword evidence="11 16" id="KW-1133">Transmembrane helix</keyword>
<evidence type="ECO:0000256" key="8">
    <source>
        <dbReference type="ARBA" id="ARBA00022771"/>
    </source>
</evidence>
<dbReference type="Pfam" id="PF13639">
    <property type="entry name" value="zf-RING_2"/>
    <property type="match status" value="1"/>
</dbReference>
<dbReference type="PANTHER" id="PTHR14155">
    <property type="entry name" value="RING FINGER DOMAIN-CONTAINING"/>
    <property type="match status" value="1"/>
</dbReference>
<dbReference type="FunFam" id="3.30.40.10:FF:000187">
    <property type="entry name" value="E3 ubiquitin-protein ligase ATL6"/>
    <property type="match status" value="1"/>
</dbReference>
<evidence type="ECO:0000256" key="13">
    <source>
        <dbReference type="ARBA" id="ARBA00024209"/>
    </source>
</evidence>
<accession>A0A8T0TLR5</accession>
<keyword evidence="9" id="KW-0833">Ubl conjugation pathway</keyword>
<evidence type="ECO:0000313" key="19">
    <source>
        <dbReference type="Proteomes" id="UP000823388"/>
    </source>
</evidence>
<feature type="compositionally biased region" description="Low complexity" evidence="15">
    <location>
        <begin position="422"/>
        <end position="431"/>
    </location>
</feature>
<dbReference type="InterPro" id="IPR001841">
    <property type="entry name" value="Znf_RING"/>
</dbReference>
<evidence type="ECO:0000256" key="14">
    <source>
        <dbReference type="PROSITE-ProRule" id="PRU00175"/>
    </source>
</evidence>
<name>A0A8T0TLR5_PANVG</name>
<dbReference type="GO" id="GO:0016020">
    <property type="term" value="C:membrane"/>
    <property type="evidence" value="ECO:0007669"/>
    <property type="project" value="UniProtKB-SubCell"/>
</dbReference>
<keyword evidence="7" id="KW-0479">Metal-binding</keyword>
<dbReference type="InterPro" id="IPR053238">
    <property type="entry name" value="RING-H2_zinc_finger"/>
</dbReference>
<evidence type="ECO:0000256" key="11">
    <source>
        <dbReference type="ARBA" id="ARBA00022989"/>
    </source>
</evidence>
<dbReference type="Gene3D" id="3.30.40.10">
    <property type="entry name" value="Zinc/RING finger domain, C3HC4 (zinc finger)"/>
    <property type="match status" value="1"/>
</dbReference>
<feature type="region of interest" description="Disordered" evidence="15">
    <location>
        <begin position="380"/>
        <end position="407"/>
    </location>
</feature>
<evidence type="ECO:0000313" key="18">
    <source>
        <dbReference type="EMBL" id="KAG2611800.1"/>
    </source>
</evidence>
<keyword evidence="5" id="KW-0808">Transferase</keyword>
<protein>
    <recommendedName>
        <fullName evidence="4">RING-type E3 ubiquitin transferase</fullName>
        <ecNumber evidence="4">2.3.2.27</ecNumber>
    </recommendedName>
</protein>
<feature type="region of interest" description="Disordered" evidence="15">
    <location>
        <begin position="56"/>
        <end position="75"/>
    </location>
</feature>
<evidence type="ECO:0000256" key="7">
    <source>
        <dbReference type="ARBA" id="ARBA00022723"/>
    </source>
</evidence>
<feature type="compositionally biased region" description="Basic residues" evidence="15">
    <location>
        <begin position="24"/>
        <end position="37"/>
    </location>
</feature>
<evidence type="ECO:0000256" key="4">
    <source>
        <dbReference type="ARBA" id="ARBA00012483"/>
    </source>
</evidence>
<feature type="region of interest" description="Disordered" evidence="15">
    <location>
        <begin position="422"/>
        <end position="448"/>
    </location>
</feature>
<dbReference type="OrthoDB" id="8062037at2759"/>
<evidence type="ECO:0000256" key="15">
    <source>
        <dbReference type="SAM" id="MobiDB-lite"/>
    </source>
</evidence>
<dbReference type="InterPro" id="IPR013083">
    <property type="entry name" value="Znf_RING/FYVE/PHD"/>
</dbReference>
<comment type="similarity">
    <text evidence="13">Belongs to the RING-type zinc finger family. ATL subfamily.</text>
</comment>
<comment type="pathway">
    <text evidence="3">Protein modification; protein ubiquitination.</text>
</comment>
<keyword evidence="8 14" id="KW-0863">Zinc-finger</keyword>
<evidence type="ECO:0000256" key="6">
    <source>
        <dbReference type="ARBA" id="ARBA00022692"/>
    </source>
</evidence>
<evidence type="ECO:0000256" key="3">
    <source>
        <dbReference type="ARBA" id="ARBA00004906"/>
    </source>
</evidence>
<feature type="region of interest" description="Disordered" evidence="15">
    <location>
        <begin position="1"/>
        <end position="37"/>
    </location>
</feature>
<comment type="catalytic activity">
    <reaction evidence="1">
        <text>S-ubiquitinyl-[E2 ubiquitin-conjugating enzyme]-L-cysteine + [acceptor protein]-L-lysine = [E2 ubiquitin-conjugating enzyme]-L-cysteine + N(6)-ubiquitinyl-[acceptor protein]-L-lysine.</text>
        <dbReference type="EC" id="2.3.2.27"/>
    </reaction>
</comment>
<proteinExistence type="inferred from homology"/>
<evidence type="ECO:0000256" key="16">
    <source>
        <dbReference type="SAM" id="Phobius"/>
    </source>
</evidence>
<evidence type="ECO:0000256" key="1">
    <source>
        <dbReference type="ARBA" id="ARBA00000900"/>
    </source>
</evidence>
<dbReference type="EC" id="2.3.2.27" evidence="4"/>
<evidence type="ECO:0000259" key="17">
    <source>
        <dbReference type="PROSITE" id="PS50089"/>
    </source>
</evidence>
<evidence type="ECO:0000256" key="5">
    <source>
        <dbReference type="ARBA" id="ARBA00022679"/>
    </source>
</evidence>
<dbReference type="Proteomes" id="UP000823388">
    <property type="component" value="Chromosome 4K"/>
</dbReference>
<comment type="subcellular location">
    <subcellularLocation>
        <location evidence="2">Membrane</location>
        <topology evidence="2">Single-pass membrane protein</topology>
    </subcellularLocation>
</comment>
<reference evidence="18" key="1">
    <citation type="submission" date="2020-05" db="EMBL/GenBank/DDBJ databases">
        <title>WGS assembly of Panicum virgatum.</title>
        <authorList>
            <person name="Lovell J.T."/>
            <person name="Jenkins J."/>
            <person name="Shu S."/>
            <person name="Juenger T.E."/>
            <person name="Schmutz J."/>
        </authorList>
    </citation>
    <scope>NUCLEOTIDE SEQUENCE</scope>
    <source>
        <strain evidence="18">AP13</strain>
    </source>
</reference>
<dbReference type="PROSITE" id="PS50089">
    <property type="entry name" value="ZF_RING_2"/>
    <property type="match status" value="1"/>
</dbReference>
<dbReference type="SMART" id="SM00184">
    <property type="entry name" value="RING"/>
    <property type="match status" value="1"/>
</dbReference>
<evidence type="ECO:0000256" key="10">
    <source>
        <dbReference type="ARBA" id="ARBA00022833"/>
    </source>
</evidence>
<sequence>MHLRAPHASDCVQEAHPAPARPAPTHHRRQMPTPRHHAPPLAALTLLLMLLAGPAAAQPPSRDRDNGGGGYGMPNQPTGFSTPMVVLLVALIAAFFFIGFFSVYIRRCGRGASASGGPAIPAAALLALSRQEQRDQQQQQRGLDPAVLASFPTMRYAEAKELRVGGKDAALECAVCLSEFAGGEELRLLPPCSHAFHTDCIGEWLAGHVTCPVCRCNLDPDQELAAAEDEVVAEQEAADQVAIGVAREGAEDEEETRREEAMELERIGSQRRAVRSRSGRLVPRSHSTGHSLATRLDGDLERFTLRLPEHVRREMVAAGEESLRRTGPRRAGARSARLGRSDRWPSFITRTFSSRVPFWSASRRAAPGAEAAVAAAAGTEASAATARTKREKTATAADGGAVTPPKGSVRFDCLGGGGAAVSGARVGAAAGDSETEDDDEEKAIARHA</sequence>
<evidence type="ECO:0000256" key="9">
    <source>
        <dbReference type="ARBA" id="ARBA00022786"/>
    </source>
</evidence>
<dbReference type="SUPFAM" id="SSF57850">
    <property type="entry name" value="RING/U-box"/>
    <property type="match status" value="1"/>
</dbReference>
<keyword evidence="19" id="KW-1185">Reference proteome</keyword>
<evidence type="ECO:0000256" key="2">
    <source>
        <dbReference type="ARBA" id="ARBA00004167"/>
    </source>
</evidence>
<keyword evidence="10" id="KW-0862">Zinc</keyword>
<feature type="domain" description="RING-type" evidence="17">
    <location>
        <begin position="173"/>
        <end position="215"/>
    </location>
</feature>
<feature type="region of interest" description="Disordered" evidence="15">
    <location>
        <begin position="318"/>
        <end position="337"/>
    </location>
</feature>
<organism evidence="18 19">
    <name type="scientific">Panicum virgatum</name>
    <name type="common">Blackwell switchgrass</name>
    <dbReference type="NCBI Taxonomy" id="38727"/>
    <lineage>
        <taxon>Eukaryota</taxon>
        <taxon>Viridiplantae</taxon>
        <taxon>Streptophyta</taxon>
        <taxon>Embryophyta</taxon>
        <taxon>Tracheophyta</taxon>
        <taxon>Spermatophyta</taxon>
        <taxon>Magnoliopsida</taxon>
        <taxon>Liliopsida</taxon>
        <taxon>Poales</taxon>
        <taxon>Poaceae</taxon>
        <taxon>PACMAD clade</taxon>
        <taxon>Panicoideae</taxon>
        <taxon>Panicodae</taxon>
        <taxon>Paniceae</taxon>
        <taxon>Panicinae</taxon>
        <taxon>Panicum</taxon>
        <taxon>Panicum sect. Hiantes</taxon>
    </lineage>
</organism>
<dbReference type="PANTHER" id="PTHR14155:SF581">
    <property type="entry name" value="OS06G0218300 PROTEIN"/>
    <property type="match status" value="1"/>
</dbReference>
<keyword evidence="12 16" id="KW-0472">Membrane</keyword>
<keyword evidence="6 16" id="KW-0812">Transmembrane</keyword>
<dbReference type="AlphaFoldDB" id="A0A8T0TLR5"/>
<comment type="caution">
    <text evidence="18">The sequence shown here is derived from an EMBL/GenBank/DDBJ whole genome shotgun (WGS) entry which is preliminary data.</text>
</comment>